<protein>
    <submittedName>
        <fullName evidence="14">Biopolymer transporter ExbD</fullName>
    </submittedName>
</protein>
<dbReference type="AlphaFoldDB" id="A0A844XGL2"/>
<evidence type="ECO:0000256" key="12">
    <source>
        <dbReference type="RuleBase" id="RU003879"/>
    </source>
</evidence>
<comment type="subcellular location">
    <subcellularLocation>
        <location evidence="2">Cell inner membrane</location>
        <topology evidence="2">Single-pass type II membrane protein</topology>
    </subcellularLocation>
    <subcellularLocation>
        <location evidence="12">Cell membrane</location>
        <topology evidence="12">Single-pass type II membrane protein</topology>
    </subcellularLocation>
</comment>
<proteinExistence type="inferred from homology"/>
<evidence type="ECO:0000256" key="3">
    <source>
        <dbReference type="ARBA" id="ARBA00005811"/>
    </source>
</evidence>
<dbReference type="EMBL" id="WUBR01000003">
    <property type="protein sequence ID" value="MWV28724.1"/>
    <property type="molecule type" value="Genomic_DNA"/>
</dbReference>
<evidence type="ECO:0000256" key="5">
    <source>
        <dbReference type="ARBA" id="ARBA00022448"/>
    </source>
</evidence>
<evidence type="ECO:0000256" key="8">
    <source>
        <dbReference type="ARBA" id="ARBA00022692"/>
    </source>
</evidence>
<reference evidence="14 15" key="2">
    <citation type="submission" date="2020-02" db="EMBL/GenBank/DDBJ databases">
        <title>Erythrobacter dongmakensis sp. nov., isolated from a tidal mudflat.</title>
        <authorList>
            <person name="Kim I.S."/>
        </authorList>
    </citation>
    <scope>NUCLEOTIDE SEQUENCE [LARGE SCALE GENOMIC DNA]</scope>
    <source>
        <strain evidence="14 15">GH3-10</strain>
    </source>
</reference>
<dbReference type="InterPro" id="IPR003400">
    <property type="entry name" value="ExbD"/>
</dbReference>
<keyword evidence="9 12" id="KW-0653">Protein transport</keyword>
<reference evidence="14 15" key="1">
    <citation type="submission" date="2019-12" db="EMBL/GenBank/DDBJ databases">
        <authorList>
            <person name="Lee S.D."/>
        </authorList>
    </citation>
    <scope>NUCLEOTIDE SEQUENCE [LARGE SCALE GENOMIC DNA]</scope>
    <source>
        <strain evidence="14 15">GH3-10</strain>
    </source>
</reference>
<sequence length="147" mass="16158">MAIRSRMLDRSFNTTPQPMSALNITPLIDVLLVLLVMLILSIPIAAHRLDVDLPGPPKGIASDYESVALVVQQNGGVLWNGETVSQSQLETRLASARTQSEMPVIRFEPEANASYNDSVKVINAVADAKLDKFAFVGNERYREFDAD</sequence>
<evidence type="ECO:0000256" key="11">
    <source>
        <dbReference type="ARBA" id="ARBA00023136"/>
    </source>
</evidence>
<keyword evidence="7" id="KW-0997">Cell inner membrane</keyword>
<accession>A0A844XGL2</accession>
<keyword evidence="11 13" id="KW-0472">Membrane</keyword>
<evidence type="ECO:0000256" key="10">
    <source>
        <dbReference type="ARBA" id="ARBA00022989"/>
    </source>
</evidence>
<dbReference type="GO" id="GO:0015031">
    <property type="term" value="P:protein transport"/>
    <property type="evidence" value="ECO:0007669"/>
    <property type="project" value="UniProtKB-KW"/>
</dbReference>
<evidence type="ECO:0000256" key="1">
    <source>
        <dbReference type="ARBA" id="ARBA00003540"/>
    </source>
</evidence>
<gene>
    <name evidence="14" type="ORF">GRF63_12490</name>
</gene>
<evidence type="ECO:0000256" key="6">
    <source>
        <dbReference type="ARBA" id="ARBA00022475"/>
    </source>
</evidence>
<comment type="similarity">
    <text evidence="3 12">Belongs to the ExbD/TolR family.</text>
</comment>
<dbReference type="PANTHER" id="PTHR30558:SF12">
    <property type="entry name" value="BIOPOLYMER TRANSPORT PROTEIN EXBD"/>
    <property type="match status" value="1"/>
</dbReference>
<keyword evidence="8 12" id="KW-0812">Transmembrane</keyword>
<keyword evidence="5 12" id="KW-0813">Transport</keyword>
<organism evidence="14 15">
    <name type="scientific">Aurantiacibacter rhizosphaerae</name>
    <dbReference type="NCBI Taxonomy" id="2691582"/>
    <lineage>
        <taxon>Bacteria</taxon>
        <taxon>Pseudomonadati</taxon>
        <taxon>Pseudomonadota</taxon>
        <taxon>Alphaproteobacteria</taxon>
        <taxon>Sphingomonadales</taxon>
        <taxon>Erythrobacteraceae</taxon>
        <taxon>Aurantiacibacter</taxon>
    </lineage>
</organism>
<dbReference type="RefSeq" id="WP_160486394.1">
    <property type="nucleotide sequence ID" value="NZ_WUBR01000003.1"/>
</dbReference>
<dbReference type="Gene3D" id="3.30.420.270">
    <property type="match status" value="1"/>
</dbReference>
<evidence type="ECO:0000256" key="13">
    <source>
        <dbReference type="SAM" id="Phobius"/>
    </source>
</evidence>
<evidence type="ECO:0000256" key="4">
    <source>
        <dbReference type="ARBA" id="ARBA00011471"/>
    </source>
</evidence>
<evidence type="ECO:0000313" key="14">
    <source>
        <dbReference type="EMBL" id="MWV28724.1"/>
    </source>
</evidence>
<dbReference type="PANTHER" id="PTHR30558">
    <property type="entry name" value="EXBD MEMBRANE COMPONENT OF PMF-DRIVEN MACROMOLECULE IMPORT SYSTEM"/>
    <property type="match status" value="1"/>
</dbReference>
<comment type="subunit">
    <text evidence="4">The accessory proteins ExbB and ExbD seem to form a complex with TonB.</text>
</comment>
<dbReference type="Pfam" id="PF02472">
    <property type="entry name" value="ExbD"/>
    <property type="match status" value="1"/>
</dbReference>
<name>A0A844XGL2_9SPHN</name>
<dbReference type="Proteomes" id="UP000461409">
    <property type="component" value="Unassembled WGS sequence"/>
</dbReference>
<evidence type="ECO:0000256" key="7">
    <source>
        <dbReference type="ARBA" id="ARBA00022519"/>
    </source>
</evidence>
<keyword evidence="15" id="KW-1185">Reference proteome</keyword>
<dbReference type="GO" id="GO:0005886">
    <property type="term" value="C:plasma membrane"/>
    <property type="evidence" value="ECO:0007669"/>
    <property type="project" value="UniProtKB-SubCell"/>
</dbReference>
<evidence type="ECO:0000256" key="9">
    <source>
        <dbReference type="ARBA" id="ARBA00022927"/>
    </source>
</evidence>
<keyword evidence="10 13" id="KW-1133">Transmembrane helix</keyword>
<keyword evidence="6" id="KW-1003">Cell membrane</keyword>
<feature type="transmembrane region" description="Helical" evidence="13">
    <location>
        <begin position="21"/>
        <end position="46"/>
    </location>
</feature>
<evidence type="ECO:0000313" key="15">
    <source>
        <dbReference type="Proteomes" id="UP000461409"/>
    </source>
</evidence>
<dbReference type="GO" id="GO:0022857">
    <property type="term" value="F:transmembrane transporter activity"/>
    <property type="evidence" value="ECO:0007669"/>
    <property type="project" value="InterPro"/>
</dbReference>
<evidence type="ECO:0000256" key="2">
    <source>
        <dbReference type="ARBA" id="ARBA00004249"/>
    </source>
</evidence>
<comment type="caution">
    <text evidence="14">The sequence shown here is derived from an EMBL/GenBank/DDBJ whole genome shotgun (WGS) entry which is preliminary data.</text>
</comment>
<comment type="function">
    <text evidence="1">Involved in the TonB-dependent energy-dependent transport of various receptor-bound substrates.</text>
</comment>